<keyword evidence="3" id="KW-1185">Reference proteome</keyword>
<feature type="compositionally biased region" description="Acidic residues" evidence="1">
    <location>
        <begin position="42"/>
        <end position="58"/>
    </location>
</feature>
<evidence type="ECO:0000256" key="1">
    <source>
        <dbReference type="SAM" id="MobiDB-lite"/>
    </source>
</evidence>
<evidence type="ECO:0000313" key="2">
    <source>
        <dbReference type="EMBL" id="QED27165.1"/>
    </source>
</evidence>
<dbReference type="KEGG" id="bbae:FRD01_07890"/>
<name>A0A5B8XNW2_9DELT</name>
<accession>A0A5B8XNW2</accession>
<dbReference type="OrthoDB" id="5520675at2"/>
<dbReference type="RefSeq" id="WP_146958850.1">
    <property type="nucleotide sequence ID" value="NZ_CP042467.1"/>
</dbReference>
<gene>
    <name evidence="2" type="ORF">FRD01_07890</name>
</gene>
<organism evidence="2 3">
    <name type="scientific">Microvenator marinus</name>
    <dbReference type="NCBI Taxonomy" id="2600177"/>
    <lineage>
        <taxon>Bacteria</taxon>
        <taxon>Deltaproteobacteria</taxon>
        <taxon>Bradymonadales</taxon>
        <taxon>Microvenatoraceae</taxon>
        <taxon>Microvenator</taxon>
    </lineage>
</organism>
<dbReference type="AlphaFoldDB" id="A0A5B8XNW2"/>
<proteinExistence type="predicted"/>
<dbReference type="EMBL" id="CP042467">
    <property type="protein sequence ID" value="QED27165.1"/>
    <property type="molecule type" value="Genomic_DNA"/>
</dbReference>
<feature type="region of interest" description="Disordered" evidence="1">
    <location>
        <begin position="17"/>
        <end position="80"/>
    </location>
</feature>
<dbReference type="Proteomes" id="UP000321595">
    <property type="component" value="Chromosome"/>
</dbReference>
<evidence type="ECO:0000313" key="3">
    <source>
        <dbReference type="Proteomes" id="UP000321595"/>
    </source>
</evidence>
<feature type="compositionally biased region" description="Basic and acidic residues" evidence="1">
    <location>
        <begin position="66"/>
        <end position="80"/>
    </location>
</feature>
<sequence length="370" mass="38920">MKYLAFLIFALVGCSDDPELAPSTPPNNDNNEPVQDMGMPDQTDDPDSDVFPDPDPDPILDGTPLPDERDYTGELPERPETEVSAALYDIGVAYCERMIECRTTAETVRFATGKGITNVGLCVEAFMARHAAPHYESSVADGVTFNATAVAACQTALGQYSCTELLPAWEAPDNFVTTCQDVFAGTGAQGTTCGSSADCAASHYCDRSLANGCLGQCEPIIDFRSICGGTPCAEGQICNESGQCSDPPGQGQPCGVEDICATNLFCDNDSICQPMTLGFQAGQACDYSTNVCAMGLVCVFDQSGRSACIEPTDDGACLLDELPSACIATAHCVENDCKAKHDAGACSYDQECTSGWCVNGTCVDPTESCP</sequence>
<evidence type="ECO:0008006" key="4">
    <source>
        <dbReference type="Google" id="ProtNLM"/>
    </source>
</evidence>
<reference evidence="2 3" key="1">
    <citation type="submission" date="2019-08" db="EMBL/GenBank/DDBJ databases">
        <authorList>
            <person name="Liang Q."/>
        </authorList>
    </citation>
    <scope>NUCLEOTIDE SEQUENCE [LARGE SCALE GENOMIC DNA]</scope>
    <source>
        <strain evidence="2 3">V1718</strain>
    </source>
</reference>
<protein>
    <recommendedName>
        <fullName evidence="4">Dickkopf N-terminal cysteine-rich domain-containing protein</fullName>
    </recommendedName>
</protein>